<evidence type="ECO:0000313" key="4">
    <source>
        <dbReference type="Proteomes" id="UP000001949"/>
    </source>
</evidence>
<proteinExistence type="predicted"/>
<protein>
    <recommendedName>
        <fullName evidence="2">CERLI1-like PH domain-containing protein</fullName>
    </recommendedName>
</protein>
<dbReference type="InterPro" id="IPR056293">
    <property type="entry name" value="PH_CERLI1"/>
</dbReference>
<feature type="compositionally biased region" description="Acidic residues" evidence="1">
    <location>
        <begin position="364"/>
        <end position="377"/>
    </location>
</feature>
<evidence type="ECO:0000313" key="3">
    <source>
        <dbReference type="EMBL" id="EAN32508.1"/>
    </source>
</evidence>
<dbReference type="AlphaFoldDB" id="Q4N5R5"/>
<dbReference type="EMBL" id="AAGK01000002">
    <property type="protein sequence ID" value="EAN32508.1"/>
    <property type="molecule type" value="Genomic_DNA"/>
</dbReference>
<sequence>MCIIDPSSIFACATLGCGVLSTAYLASNIDKIPHPSECGLIGLFYRMTNIHSHEPLELTIKLKHVTSSFIRSKYFIEVVSGRFKYPTEKFSPKNNEIHFDIDLSVHLRQCDDFITINLYRSHMLQNKLWATLKVTLDNILNIPKLRSYTMEGSHFTKIYFSIHRFGSNLVDQLESPLKMYALTELQNDGVKDVEEYMLEHLNGETPDNKHLRFYSFAVSGELEIINDLTVYYKEYYFRAIELTSGYWVWCYWKSREDFKNKKKEKGRIPMLSIALIDKNRIDNHEFFVRYTDKNGYKQEFLAKCINRSRDSWVACMNEFIQMARTVYFNSDRYQRLRNQLNIDPSAFKEDMGGSPRFRLIGEGSDSDDDDNEEEDPGIDSNELNDKMDENSEEDDHMYPHKSEDDSQYASMERNILENNIKLMESNFYRNF</sequence>
<dbReference type="RefSeq" id="XP_764791.1">
    <property type="nucleotide sequence ID" value="XM_759698.1"/>
</dbReference>
<dbReference type="STRING" id="5875.Q4N5R5"/>
<comment type="caution">
    <text evidence="3">The sequence shown here is derived from an EMBL/GenBank/DDBJ whole genome shotgun (WGS) entry which is preliminary data.</text>
</comment>
<gene>
    <name evidence="3" type="ordered locus">TP02_0225</name>
</gene>
<evidence type="ECO:0000259" key="2">
    <source>
        <dbReference type="Pfam" id="PF23634"/>
    </source>
</evidence>
<dbReference type="Pfam" id="PF23634">
    <property type="entry name" value="PH_CERLI1"/>
    <property type="match status" value="1"/>
</dbReference>
<dbReference type="eggNOG" id="ENOG502S6IR">
    <property type="taxonomic scope" value="Eukaryota"/>
</dbReference>
<feature type="region of interest" description="Disordered" evidence="1">
    <location>
        <begin position="345"/>
        <end position="412"/>
    </location>
</feature>
<reference evidence="3 4" key="1">
    <citation type="journal article" date="2005" name="Science">
        <title>Genome sequence of Theileria parva, a bovine pathogen that transforms lymphocytes.</title>
        <authorList>
            <person name="Gardner M.J."/>
            <person name="Bishop R."/>
            <person name="Shah T."/>
            <person name="de Villiers E.P."/>
            <person name="Carlton J.M."/>
            <person name="Hall N."/>
            <person name="Ren Q."/>
            <person name="Paulsen I.T."/>
            <person name="Pain A."/>
            <person name="Berriman M."/>
            <person name="Wilson R.J.M."/>
            <person name="Sato S."/>
            <person name="Ralph S.A."/>
            <person name="Mann D.J."/>
            <person name="Xiong Z."/>
            <person name="Shallom S.J."/>
            <person name="Weidman J."/>
            <person name="Jiang L."/>
            <person name="Lynn J."/>
            <person name="Weaver B."/>
            <person name="Shoaibi A."/>
            <person name="Domingo A.R."/>
            <person name="Wasawo D."/>
            <person name="Crabtree J."/>
            <person name="Wortman J.R."/>
            <person name="Haas B."/>
            <person name="Angiuoli S.V."/>
            <person name="Creasy T.H."/>
            <person name="Lu C."/>
            <person name="Suh B."/>
            <person name="Silva J.C."/>
            <person name="Utterback T.R."/>
            <person name="Feldblyum T.V."/>
            <person name="Pertea M."/>
            <person name="Allen J."/>
            <person name="Nierman W.C."/>
            <person name="Taracha E.L.N."/>
            <person name="Salzberg S.L."/>
            <person name="White O.R."/>
            <person name="Fitzhugh H.A."/>
            <person name="Morzaria S."/>
            <person name="Venter J.C."/>
            <person name="Fraser C.M."/>
            <person name="Nene V."/>
        </authorList>
    </citation>
    <scope>NUCLEOTIDE SEQUENCE [LARGE SCALE GENOMIC DNA]</scope>
    <source>
        <strain evidence="3 4">Muguga</strain>
    </source>
</reference>
<organism evidence="3 4">
    <name type="scientific">Theileria parva</name>
    <name type="common">East coast fever infection agent</name>
    <dbReference type="NCBI Taxonomy" id="5875"/>
    <lineage>
        <taxon>Eukaryota</taxon>
        <taxon>Sar</taxon>
        <taxon>Alveolata</taxon>
        <taxon>Apicomplexa</taxon>
        <taxon>Aconoidasida</taxon>
        <taxon>Piroplasmida</taxon>
        <taxon>Theileriidae</taxon>
        <taxon>Theileria</taxon>
    </lineage>
</organism>
<dbReference type="OMA" id="IHHINLK"/>
<feature type="domain" description="CERLI1-like PH" evidence="2">
    <location>
        <begin position="219"/>
        <end position="329"/>
    </location>
</feature>
<name>Q4N5R5_THEPA</name>
<evidence type="ECO:0000256" key="1">
    <source>
        <dbReference type="SAM" id="MobiDB-lite"/>
    </source>
</evidence>
<dbReference type="KEGG" id="tpv:TP02_0225"/>
<dbReference type="VEuPathDB" id="PiroplasmaDB:TpMuguga_02g00225"/>
<accession>Q4N5R5</accession>
<keyword evidence="4" id="KW-1185">Reference proteome</keyword>
<dbReference type="InParanoid" id="Q4N5R5"/>
<dbReference type="GeneID" id="3501696"/>
<dbReference type="Proteomes" id="UP000001949">
    <property type="component" value="Unassembled WGS sequence"/>
</dbReference>